<dbReference type="EMBL" id="JACMSC010000002">
    <property type="protein sequence ID" value="KAG6532474.1"/>
    <property type="molecule type" value="Genomic_DNA"/>
</dbReference>
<comment type="caution">
    <text evidence="1">The sequence shown here is derived from an EMBL/GenBank/DDBJ whole genome shotgun (WGS) entry which is preliminary data.</text>
</comment>
<sequence>MLLSTIWGSPGQPKEGQRMLGHRGLSAAPLGSPRRGATVSVASSGSDERAPVFYDVLYMASAIISYLQNLWPLSTFKADDLKLSNRLVHKLSISDKTKQFVFAVREPNSDAVVYILAAQNLSLQSAIDADDLIKEVKPKAVVAQISPLVVADVQEEEKCLKNGQANHVPTSSIGVLKRCFIEKLNKDHYESVAGCQVLQEIFGVGFYGHFLSAKRAAEVIGSHFMLLESPYDNNKDAHTEASLDHNKDGSRSLGLCIQPSNLLPAKVTSTAYANSKRFCLENTIKSQVAKMVTPFPDLAISIGGQPSHNFEEGSENYPPKLDYKVPAFAQSFYPLFADLHDIFIDLPSVGKAMVSVQIMLADINEGRPVDTKTLSNVYSFRIAVEGLRIALNDAARCPMERREKVHPNELDFFDLSLEEKSHVLFAHALRNQARKFGTVVAIVDTRCLAGLRKHWQTPVPPKVVDSTDLSCTDYYGDNLEHEKVIENMKGKGLLADKPVVAVGAGATAVLGASSLSKAVPASTLIKFATYKVPAAFKLGLAQLQRTATMSLSNLVNPFAQGLASAGAKYSAMKLTASASKIRAVTHTMIASAERTSLFAMRTSFYEIMRNRGVRPIGFTPLATFGCSMLACTGLLAYGDGIECAAESLPSVPMIASLGRGLQSLHQASREATQTNGTKIQDALQTLVQNLKKM</sequence>
<evidence type="ECO:0000313" key="2">
    <source>
        <dbReference type="Proteomes" id="UP000734854"/>
    </source>
</evidence>
<accession>A0A8J5IE41</accession>
<gene>
    <name evidence="1" type="ORF">ZIOFF_006320</name>
</gene>
<proteinExistence type="predicted"/>
<dbReference type="PANTHER" id="PTHR36020:SF1">
    <property type="entry name" value="TRANSMEMBRANE PROTEIN"/>
    <property type="match status" value="1"/>
</dbReference>
<evidence type="ECO:0000313" key="1">
    <source>
        <dbReference type="EMBL" id="KAG6532474.1"/>
    </source>
</evidence>
<protein>
    <submittedName>
        <fullName evidence="1">Uncharacterized protein</fullName>
    </submittedName>
</protein>
<keyword evidence="2" id="KW-1185">Reference proteome</keyword>
<name>A0A8J5IE41_ZINOF</name>
<dbReference type="Proteomes" id="UP000734854">
    <property type="component" value="Unassembled WGS sequence"/>
</dbReference>
<reference evidence="1 2" key="1">
    <citation type="submission" date="2020-08" db="EMBL/GenBank/DDBJ databases">
        <title>Plant Genome Project.</title>
        <authorList>
            <person name="Zhang R.-G."/>
        </authorList>
    </citation>
    <scope>NUCLEOTIDE SEQUENCE [LARGE SCALE GENOMIC DNA]</scope>
    <source>
        <tissue evidence="1">Rhizome</tissue>
    </source>
</reference>
<dbReference type="PANTHER" id="PTHR36020">
    <property type="entry name" value="TRANSMEMBRANE PROTEIN"/>
    <property type="match status" value="1"/>
</dbReference>
<organism evidence="1 2">
    <name type="scientific">Zingiber officinale</name>
    <name type="common">Ginger</name>
    <name type="synonym">Amomum zingiber</name>
    <dbReference type="NCBI Taxonomy" id="94328"/>
    <lineage>
        <taxon>Eukaryota</taxon>
        <taxon>Viridiplantae</taxon>
        <taxon>Streptophyta</taxon>
        <taxon>Embryophyta</taxon>
        <taxon>Tracheophyta</taxon>
        <taxon>Spermatophyta</taxon>
        <taxon>Magnoliopsida</taxon>
        <taxon>Liliopsida</taxon>
        <taxon>Zingiberales</taxon>
        <taxon>Zingiberaceae</taxon>
        <taxon>Zingiber</taxon>
    </lineage>
</organism>
<dbReference type="AlphaFoldDB" id="A0A8J5IE41"/>